<gene>
    <name evidence="2" type="ORF">O181_000585</name>
</gene>
<dbReference type="AlphaFoldDB" id="A0A9Q3GB08"/>
<proteinExistence type="predicted"/>
<dbReference type="GO" id="GO:0046983">
    <property type="term" value="F:protein dimerization activity"/>
    <property type="evidence" value="ECO:0007669"/>
    <property type="project" value="InterPro"/>
</dbReference>
<dbReference type="Proteomes" id="UP000765509">
    <property type="component" value="Unassembled WGS sequence"/>
</dbReference>
<comment type="caution">
    <text evidence="2">The sequence shown here is derived from an EMBL/GenBank/DDBJ whole genome shotgun (WGS) entry which is preliminary data.</text>
</comment>
<name>A0A9Q3GB08_9BASI</name>
<organism evidence="2 3">
    <name type="scientific">Austropuccinia psidii MF-1</name>
    <dbReference type="NCBI Taxonomy" id="1389203"/>
    <lineage>
        <taxon>Eukaryota</taxon>
        <taxon>Fungi</taxon>
        <taxon>Dikarya</taxon>
        <taxon>Basidiomycota</taxon>
        <taxon>Pucciniomycotina</taxon>
        <taxon>Pucciniomycetes</taxon>
        <taxon>Pucciniales</taxon>
        <taxon>Sphaerophragmiaceae</taxon>
        <taxon>Austropuccinia</taxon>
    </lineage>
</organism>
<feature type="domain" description="HAT C-terminal dimerisation" evidence="1">
    <location>
        <begin position="71"/>
        <end position="137"/>
    </location>
</feature>
<dbReference type="Pfam" id="PF05699">
    <property type="entry name" value="Dimer_Tnp_hAT"/>
    <property type="match status" value="1"/>
</dbReference>
<dbReference type="PANTHER" id="PTHR47611">
    <property type="entry name" value="HAT DIMERISATION DOMAIN, C-TERMINAL"/>
    <property type="match status" value="1"/>
</dbReference>
<reference evidence="2" key="1">
    <citation type="submission" date="2021-03" db="EMBL/GenBank/DDBJ databases">
        <title>Draft genome sequence of rust myrtle Austropuccinia psidii MF-1, a brazilian biotype.</title>
        <authorList>
            <person name="Quecine M.C."/>
            <person name="Pachon D.M.R."/>
            <person name="Bonatelli M.L."/>
            <person name="Correr F.H."/>
            <person name="Franceschini L.M."/>
            <person name="Leite T.F."/>
            <person name="Margarido G.R.A."/>
            <person name="Almeida C.A."/>
            <person name="Ferrarezi J.A."/>
            <person name="Labate C.A."/>
        </authorList>
    </citation>
    <scope>NUCLEOTIDE SEQUENCE</scope>
    <source>
        <strain evidence="2">MF-1</strain>
    </source>
</reference>
<dbReference type="OrthoDB" id="3359487at2759"/>
<dbReference type="SUPFAM" id="SSF53098">
    <property type="entry name" value="Ribonuclease H-like"/>
    <property type="match status" value="1"/>
</dbReference>
<keyword evidence="3" id="KW-1185">Reference proteome</keyword>
<dbReference type="InterPro" id="IPR012337">
    <property type="entry name" value="RNaseH-like_sf"/>
</dbReference>
<protein>
    <recommendedName>
        <fullName evidence="1">HAT C-terminal dimerisation domain-containing protein</fullName>
    </recommendedName>
</protein>
<dbReference type="InterPro" id="IPR008906">
    <property type="entry name" value="HATC_C_dom"/>
</dbReference>
<sequence>MPIQSKDEALKHLKEVYAEYAINFSQEPQVSETVLTTLKQLHPFEERMSKQKNKTNEILEYLQTDSPHYSIFILEWWKSQKNRFPILSKIARDYLGIPATSAPSERVFSKAGNLITNKCTSLLCYSVEANMCLQSWLNNGIYENMHAWYDNLQ</sequence>
<evidence type="ECO:0000259" key="1">
    <source>
        <dbReference type="Pfam" id="PF05699"/>
    </source>
</evidence>
<dbReference type="PANTHER" id="PTHR47611:SF1">
    <property type="entry name" value="CCHC-TYPE DOMAIN-CONTAINING PROTEIN"/>
    <property type="match status" value="1"/>
</dbReference>
<evidence type="ECO:0000313" key="2">
    <source>
        <dbReference type="EMBL" id="MBW0460870.1"/>
    </source>
</evidence>
<dbReference type="EMBL" id="AVOT02000069">
    <property type="protein sequence ID" value="MBW0460870.1"/>
    <property type="molecule type" value="Genomic_DNA"/>
</dbReference>
<accession>A0A9Q3GB08</accession>
<evidence type="ECO:0000313" key="3">
    <source>
        <dbReference type="Proteomes" id="UP000765509"/>
    </source>
</evidence>